<evidence type="ECO:0000256" key="9">
    <source>
        <dbReference type="PIRSR" id="PIRSR606710-2"/>
    </source>
</evidence>
<comment type="similarity">
    <text evidence="3 7">Belongs to the glycosyl hydrolase 43 family.</text>
</comment>
<feature type="active site" description="Proton donor" evidence="8">
    <location>
        <position position="202"/>
    </location>
</feature>
<accession>A0A6G1JQ20</accession>
<dbReference type="EC" id="3.2.1.99" evidence="4 7"/>
<keyword evidence="5 7" id="KW-0378">Hydrolase</keyword>
<keyword evidence="6 7" id="KW-0326">Glycosidase</keyword>
<evidence type="ECO:0000256" key="10">
    <source>
        <dbReference type="SAM" id="SignalP"/>
    </source>
</evidence>
<dbReference type="Proteomes" id="UP000799428">
    <property type="component" value="Unassembled WGS sequence"/>
</dbReference>
<protein>
    <recommendedName>
        <fullName evidence="4 7">Arabinan endo-1,5-alpha-L-arabinosidase</fullName>
        <ecNumber evidence="4 7">3.2.1.99</ecNumber>
    </recommendedName>
</protein>
<dbReference type="GO" id="GO:0031222">
    <property type="term" value="P:arabinan catabolic process"/>
    <property type="evidence" value="ECO:0007669"/>
    <property type="project" value="UniProtKB-UniPathway"/>
</dbReference>
<name>A0A6G1JQ20_9PLEO</name>
<dbReference type="OrthoDB" id="195678at2759"/>
<evidence type="ECO:0000256" key="2">
    <source>
        <dbReference type="ARBA" id="ARBA00004834"/>
    </source>
</evidence>
<dbReference type="InterPro" id="IPR050727">
    <property type="entry name" value="GH43_arabinanases"/>
</dbReference>
<evidence type="ECO:0000313" key="12">
    <source>
        <dbReference type="Proteomes" id="UP000799428"/>
    </source>
</evidence>
<keyword evidence="12" id="KW-1185">Reference proteome</keyword>
<evidence type="ECO:0000256" key="3">
    <source>
        <dbReference type="ARBA" id="ARBA00009865"/>
    </source>
</evidence>
<reference evidence="11" key="1">
    <citation type="journal article" date="2020" name="Stud. Mycol.">
        <title>101 Dothideomycetes genomes: a test case for predicting lifestyles and emergence of pathogens.</title>
        <authorList>
            <person name="Haridas S."/>
            <person name="Albert R."/>
            <person name="Binder M."/>
            <person name="Bloem J."/>
            <person name="Labutti K."/>
            <person name="Salamov A."/>
            <person name="Andreopoulos B."/>
            <person name="Baker S."/>
            <person name="Barry K."/>
            <person name="Bills G."/>
            <person name="Bluhm B."/>
            <person name="Cannon C."/>
            <person name="Castanera R."/>
            <person name="Culley D."/>
            <person name="Daum C."/>
            <person name="Ezra D."/>
            <person name="Gonzalez J."/>
            <person name="Henrissat B."/>
            <person name="Kuo A."/>
            <person name="Liang C."/>
            <person name="Lipzen A."/>
            <person name="Lutzoni F."/>
            <person name="Magnuson J."/>
            <person name="Mondo S."/>
            <person name="Nolan M."/>
            <person name="Ohm R."/>
            <person name="Pangilinan J."/>
            <person name="Park H.-J."/>
            <person name="Ramirez L."/>
            <person name="Alfaro M."/>
            <person name="Sun H."/>
            <person name="Tritt A."/>
            <person name="Yoshinaga Y."/>
            <person name="Zwiers L.-H."/>
            <person name="Turgeon B."/>
            <person name="Goodwin S."/>
            <person name="Spatafora J."/>
            <person name="Crous P."/>
            <person name="Grigoriev I."/>
        </authorList>
    </citation>
    <scope>NUCLEOTIDE SEQUENCE</scope>
    <source>
        <strain evidence="11">CBS 279.74</strain>
    </source>
</reference>
<dbReference type="SUPFAM" id="SSF75005">
    <property type="entry name" value="Arabinanase/levansucrase/invertase"/>
    <property type="match status" value="1"/>
</dbReference>
<evidence type="ECO:0000313" key="11">
    <source>
        <dbReference type="EMBL" id="KAF2702719.1"/>
    </source>
</evidence>
<proteinExistence type="inferred from homology"/>
<dbReference type="AlphaFoldDB" id="A0A6G1JQ20"/>
<sequence>MRNTFILTALSLWTASVNAYANPKSCSGVCTNAHDPSLIRRADGTYYRFSTGGKIAIHSAPAITGPWTYKGAAIPNGSIIDKAGNTDLWAPDVVLVGSTYYLYYSVSSFGSQDSAIGVATSTNLDYGSWTDHGATGIASSAGKAYNAIDASLLVDGSNNYMVFGSFWNDIFRVQMGSTPRKVASGASSTNIAYVPSGTHAQEGAFLYKYGSYYYLFFSVGSCCGYDTNRPASGAEYKIKVCRSSSATGSFVDKSGVACTAGGGTTVLESHGNVYGPGGQGVFNDPSLGPVLYYHYVDTTIGYADGQKQFGVNTLSFSTGWPVNPPVLPLTSRVNSASLDEAARHYSPLRHRRGTSR</sequence>
<evidence type="ECO:0000256" key="5">
    <source>
        <dbReference type="ARBA" id="ARBA00022801"/>
    </source>
</evidence>
<dbReference type="PANTHER" id="PTHR43301">
    <property type="entry name" value="ARABINAN ENDO-1,5-ALPHA-L-ARABINOSIDASE"/>
    <property type="match status" value="1"/>
</dbReference>
<feature type="site" description="Important for catalytic activity, responsible for pKa modulation of the active site Glu and correct orientation of both the proton donor and substrate" evidence="9">
    <location>
        <position position="149"/>
    </location>
</feature>
<feature type="signal peptide" evidence="10">
    <location>
        <begin position="1"/>
        <end position="19"/>
    </location>
</feature>
<dbReference type="UniPathway" id="UPA00667"/>
<keyword evidence="10" id="KW-0732">Signal</keyword>
<dbReference type="EMBL" id="MU005793">
    <property type="protein sequence ID" value="KAF2702719.1"/>
    <property type="molecule type" value="Genomic_DNA"/>
</dbReference>
<dbReference type="GO" id="GO:0046558">
    <property type="term" value="F:arabinan endo-1,5-alpha-L-arabinosidase activity"/>
    <property type="evidence" value="ECO:0007669"/>
    <property type="project" value="UniProtKB-EC"/>
</dbReference>
<dbReference type="PANTHER" id="PTHR43301:SF3">
    <property type="entry name" value="ARABINAN ENDO-1,5-ALPHA-L-ARABINOSIDASE A-RELATED"/>
    <property type="match status" value="1"/>
</dbReference>
<dbReference type="Pfam" id="PF04616">
    <property type="entry name" value="Glyco_hydro_43"/>
    <property type="match status" value="1"/>
</dbReference>
<evidence type="ECO:0000256" key="8">
    <source>
        <dbReference type="PIRSR" id="PIRSR606710-1"/>
    </source>
</evidence>
<feature type="chain" id="PRO_5026065391" description="Arabinan endo-1,5-alpha-L-arabinosidase" evidence="10">
    <location>
        <begin position="20"/>
        <end position="356"/>
    </location>
</feature>
<dbReference type="PIRSF" id="PIRSF026534">
    <property type="entry name" value="Endo_alpha-L-arabinosidase"/>
    <property type="match status" value="1"/>
</dbReference>
<evidence type="ECO:0000256" key="7">
    <source>
        <dbReference type="PIRNR" id="PIRNR026534"/>
    </source>
</evidence>
<evidence type="ECO:0000256" key="1">
    <source>
        <dbReference type="ARBA" id="ARBA00000375"/>
    </source>
</evidence>
<feature type="active site" description="Proton acceptor" evidence="8">
    <location>
        <position position="35"/>
    </location>
</feature>
<evidence type="ECO:0000256" key="6">
    <source>
        <dbReference type="ARBA" id="ARBA00023295"/>
    </source>
</evidence>
<evidence type="ECO:0000256" key="4">
    <source>
        <dbReference type="ARBA" id="ARBA00012586"/>
    </source>
</evidence>
<dbReference type="Gene3D" id="2.115.10.20">
    <property type="entry name" value="Glycosyl hydrolase domain, family 43"/>
    <property type="match status" value="1"/>
</dbReference>
<comment type="pathway">
    <text evidence="2 7">Glycan metabolism; L-arabinan degradation.</text>
</comment>
<dbReference type="CDD" id="cd18831">
    <property type="entry name" value="GH43_AnAbnA-like"/>
    <property type="match status" value="1"/>
</dbReference>
<dbReference type="InterPro" id="IPR023296">
    <property type="entry name" value="Glyco_hydro_beta-prop_sf"/>
</dbReference>
<dbReference type="InterPro" id="IPR016840">
    <property type="entry name" value="Glyco_hydro_43_endo_a_Ara-ase"/>
</dbReference>
<organism evidence="11 12">
    <name type="scientific">Pleomassaria siparia CBS 279.74</name>
    <dbReference type="NCBI Taxonomy" id="1314801"/>
    <lineage>
        <taxon>Eukaryota</taxon>
        <taxon>Fungi</taxon>
        <taxon>Dikarya</taxon>
        <taxon>Ascomycota</taxon>
        <taxon>Pezizomycotina</taxon>
        <taxon>Dothideomycetes</taxon>
        <taxon>Pleosporomycetidae</taxon>
        <taxon>Pleosporales</taxon>
        <taxon>Pleomassariaceae</taxon>
        <taxon>Pleomassaria</taxon>
    </lineage>
</organism>
<gene>
    <name evidence="11" type="ORF">K504DRAFT_539421</name>
</gene>
<dbReference type="InterPro" id="IPR006710">
    <property type="entry name" value="Glyco_hydro_43"/>
</dbReference>
<comment type="catalytic activity">
    <reaction evidence="1 7">
        <text>Endohydrolysis of (1-&gt;5)-alpha-arabinofuranosidic linkages in (1-&gt;5)-arabinans.</text>
        <dbReference type="EC" id="3.2.1.99"/>
    </reaction>
</comment>